<dbReference type="EMBL" id="WOCE01000025">
    <property type="protein sequence ID" value="KAE9584920.1"/>
    <property type="molecule type" value="Genomic_DNA"/>
</dbReference>
<keyword evidence="1" id="KW-0472">Membrane</keyword>
<name>A0A6A4N489_LUPAL</name>
<evidence type="ECO:0000256" key="1">
    <source>
        <dbReference type="SAM" id="Phobius"/>
    </source>
</evidence>
<feature type="transmembrane region" description="Helical" evidence="1">
    <location>
        <begin position="95"/>
        <end position="112"/>
    </location>
</feature>
<gene>
    <name evidence="2" type="ORF">Lalb_Chr25g0283531</name>
</gene>
<keyword evidence="1" id="KW-0812">Transmembrane</keyword>
<proteinExistence type="predicted"/>
<keyword evidence="1" id="KW-1133">Transmembrane helix</keyword>
<comment type="caution">
    <text evidence="2">The sequence shown here is derived from an EMBL/GenBank/DDBJ whole genome shotgun (WGS) entry which is preliminary data.</text>
</comment>
<evidence type="ECO:0000313" key="3">
    <source>
        <dbReference type="Proteomes" id="UP000447434"/>
    </source>
</evidence>
<accession>A0A6A4N489</accession>
<dbReference type="Proteomes" id="UP000447434">
    <property type="component" value="Chromosome 25"/>
</dbReference>
<keyword evidence="3" id="KW-1185">Reference proteome</keyword>
<feature type="transmembrane region" description="Helical" evidence="1">
    <location>
        <begin position="54"/>
        <end position="83"/>
    </location>
</feature>
<dbReference type="AlphaFoldDB" id="A0A6A4N489"/>
<organism evidence="2 3">
    <name type="scientific">Lupinus albus</name>
    <name type="common">White lupine</name>
    <name type="synonym">Lupinus termis</name>
    <dbReference type="NCBI Taxonomy" id="3870"/>
    <lineage>
        <taxon>Eukaryota</taxon>
        <taxon>Viridiplantae</taxon>
        <taxon>Streptophyta</taxon>
        <taxon>Embryophyta</taxon>
        <taxon>Tracheophyta</taxon>
        <taxon>Spermatophyta</taxon>
        <taxon>Magnoliopsida</taxon>
        <taxon>eudicotyledons</taxon>
        <taxon>Gunneridae</taxon>
        <taxon>Pentapetalae</taxon>
        <taxon>rosids</taxon>
        <taxon>fabids</taxon>
        <taxon>Fabales</taxon>
        <taxon>Fabaceae</taxon>
        <taxon>Papilionoideae</taxon>
        <taxon>50 kb inversion clade</taxon>
        <taxon>genistoids sensu lato</taxon>
        <taxon>core genistoids</taxon>
        <taxon>Genisteae</taxon>
        <taxon>Lupinus</taxon>
    </lineage>
</organism>
<evidence type="ECO:0000313" key="2">
    <source>
        <dbReference type="EMBL" id="KAE9584920.1"/>
    </source>
</evidence>
<sequence length="122" mass="13623">MLAMRLVLHTFSALCFDHSGFGLVYSINMVIMAMMVFFASYSSSHLRHFVPKEMTLVVVVVVTIVFMTMIVGITIVFMSMMVFFESYSSSQMRHLVAIGVVMTFCLTGYIMARSVALGRGHG</sequence>
<protein>
    <submittedName>
        <fullName evidence="2">Uncharacterized protein</fullName>
    </submittedName>
</protein>
<reference evidence="3" key="1">
    <citation type="journal article" date="2020" name="Nat. Commun.">
        <title>Genome sequence of the cluster root forming white lupin.</title>
        <authorList>
            <person name="Hufnagel B."/>
            <person name="Marques A."/>
            <person name="Soriano A."/>
            <person name="Marques L."/>
            <person name="Divol F."/>
            <person name="Doumas P."/>
            <person name="Sallet E."/>
            <person name="Mancinotti D."/>
            <person name="Carrere S."/>
            <person name="Marande W."/>
            <person name="Arribat S."/>
            <person name="Keller J."/>
            <person name="Huneau C."/>
            <person name="Blein T."/>
            <person name="Aime D."/>
            <person name="Laguerre M."/>
            <person name="Taylor J."/>
            <person name="Schubert V."/>
            <person name="Nelson M."/>
            <person name="Geu-Flores F."/>
            <person name="Crespi M."/>
            <person name="Gallardo-Guerrero K."/>
            <person name="Delaux P.-M."/>
            <person name="Salse J."/>
            <person name="Berges H."/>
            <person name="Guyot R."/>
            <person name="Gouzy J."/>
            <person name="Peret B."/>
        </authorList>
    </citation>
    <scope>NUCLEOTIDE SEQUENCE [LARGE SCALE GENOMIC DNA]</scope>
    <source>
        <strain evidence="3">cv. Amiga</strain>
    </source>
</reference>
<feature type="transmembrane region" description="Helical" evidence="1">
    <location>
        <begin position="20"/>
        <end position="42"/>
    </location>
</feature>